<feature type="domain" description="DUF659" evidence="1">
    <location>
        <begin position="2"/>
        <end position="78"/>
    </location>
</feature>
<accession>A0A9N9JLL1</accession>
<gene>
    <name evidence="2" type="ORF">AMORRO_LOCUS17785</name>
</gene>
<dbReference type="InterPro" id="IPR012337">
    <property type="entry name" value="RNaseH-like_sf"/>
</dbReference>
<dbReference type="AlphaFoldDB" id="A0A9N9JLL1"/>
<proteinExistence type="predicted"/>
<keyword evidence="3" id="KW-1185">Reference proteome</keyword>
<evidence type="ECO:0000313" key="3">
    <source>
        <dbReference type="Proteomes" id="UP000789342"/>
    </source>
</evidence>
<feature type="non-terminal residue" evidence="2">
    <location>
        <position position="78"/>
    </location>
</feature>
<dbReference type="InterPro" id="IPR007021">
    <property type="entry name" value="DUF659"/>
</dbReference>
<feature type="non-terminal residue" evidence="2">
    <location>
        <position position="1"/>
    </location>
</feature>
<reference evidence="2" key="1">
    <citation type="submission" date="2021-06" db="EMBL/GenBank/DDBJ databases">
        <authorList>
            <person name="Kallberg Y."/>
            <person name="Tangrot J."/>
            <person name="Rosling A."/>
        </authorList>
    </citation>
    <scope>NUCLEOTIDE SEQUENCE</scope>
    <source>
        <strain evidence="2">CL551</strain>
    </source>
</reference>
<dbReference type="Proteomes" id="UP000789342">
    <property type="component" value="Unassembled WGS sequence"/>
</dbReference>
<dbReference type="Pfam" id="PF04937">
    <property type="entry name" value="DUF659"/>
    <property type="match status" value="1"/>
</dbReference>
<evidence type="ECO:0000259" key="1">
    <source>
        <dbReference type="Pfam" id="PF04937"/>
    </source>
</evidence>
<dbReference type="OrthoDB" id="2419618at2759"/>
<protein>
    <submittedName>
        <fullName evidence="2">7080_t:CDS:1</fullName>
    </submittedName>
</protein>
<organism evidence="2 3">
    <name type="scientific">Acaulospora morrowiae</name>
    <dbReference type="NCBI Taxonomy" id="94023"/>
    <lineage>
        <taxon>Eukaryota</taxon>
        <taxon>Fungi</taxon>
        <taxon>Fungi incertae sedis</taxon>
        <taxon>Mucoromycota</taxon>
        <taxon>Glomeromycotina</taxon>
        <taxon>Glomeromycetes</taxon>
        <taxon>Diversisporales</taxon>
        <taxon>Acaulosporaceae</taxon>
        <taxon>Acaulospora</taxon>
    </lineage>
</organism>
<comment type="caution">
    <text evidence="2">The sequence shown here is derived from an EMBL/GenBank/DDBJ whole genome shotgun (WGS) entry which is preliminary data.</text>
</comment>
<evidence type="ECO:0000313" key="2">
    <source>
        <dbReference type="EMBL" id="CAG8786652.1"/>
    </source>
</evidence>
<dbReference type="EMBL" id="CAJVPV010057304">
    <property type="protein sequence ID" value="CAG8786652.1"/>
    <property type="molecule type" value="Genomic_DNA"/>
</dbReference>
<sequence length="78" mass="8856">EMQTGEFLVKEISHLIENIGSEKFAAIITDAASNCKFARKKIQEFYPHIWDIRCAAHAINLIASDLVKLENVKDLINK</sequence>
<dbReference type="SUPFAM" id="SSF53098">
    <property type="entry name" value="Ribonuclease H-like"/>
    <property type="match status" value="1"/>
</dbReference>
<name>A0A9N9JLL1_9GLOM</name>